<keyword evidence="4" id="KW-1185">Reference proteome</keyword>
<sequence>MSTVPVSLCGVFPVGPENFLCAVLLWEERRRFLPIWLSPVGGTQLLGRIGEWEPARPDTHNLLLDVIEQSTTGVAAIELTSYYNGVYLAQVTMEDGAEFDCRPTDALVLSLMLDMPIEVEEEVLNQASLWLNAEDASDYFDIQFDSDIADGTGNGADSSSNSASGDKQADLDFENLMRELGVEEEDLGFGSTGDTQDENGEEEP</sequence>
<dbReference type="AlphaFoldDB" id="A0A1N7IWE2"/>
<evidence type="ECO:0000256" key="1">
    <source>
        <dbReference type="SAM" id="MobiDB-lite"/>
    </source>
</evidence>
<accession>A0A1N7IWE2</accession>
<dbReference type="OrthoDB" id="9788698at2"/>
<dbReference type="SUPFAM" id="SSF103256">
    <property type="entry name" value="Hypothetical protein TM0160"/>
    <property type="match status" value="1"/>
</dbReference>
<feature type="compositionally biased region" description="Basic and acidic residues" evidence="1">
    <location>
        <begin position="167"/>
        <end position="181"/>
    </location>
</feature>
<dbReference type="Gene3D" id="3.10.690.10">
    <property type="entry name" value="Bifunctional nuclease domain"/>
    <property type="match status" value="1"/>
</dbReference>
<dbReference type="PROSITE" id="PS51658">
    <property type="entry name" value="BFN"/>
    <property type="match status" value="1"/>
</dbReference>
<name>A0A1N7IWE2_9CORY</name>
<dbReference type="InterPro" id="IPR003729">
    <property type="entry name" value="Bi_nuclease_dom"/>
</dbReference>
<dbReference type="GO" id="GO:0004518">
    <property type="term" value="F:nuclease activity"/>
    <property type="evidence" value="ECO:0007669"/>
    <property type="project" value="InterPro"/>
</dbReference>
<reference evidence="4" key="1">
    <citation type="submission" date="2017-01" db="EMBL/GenBank/DDBJ databases">
        <authorList>
            <person name="Varghese N."/>
            <person name="Submissions S."/>
        </authorList>
    </citation>
    <scope>NUCLEOTIDE SEQUENCE [LARGE SCALE GENOMIC DNA]</scope>
    <source>
        <strain evidence="4">DSM 44531</strain>
    </source>
</reference>
<proteinExistence type="predicted"/>
<dbReference type="Proteomes" id="UP000186292">
    <property type="component" value="Unassembled WGS sequence"/>
</dbReference>
<dbReference type="InterPro" id="IPR036104">
    <property type="entry name" value="BFN_sf"/>
</dbReference>
<evidence type="ECO:0000259" key="2">
    <source>
        <dbReference type="PROSITE" id="PS51658"/>
    </source>
</evidence>
<dbReference type="STRING" id="1161099.SAMN05444817_102208"/>
<evidence type="ECO:0000313" key="3">
    <source>
        <dbReference type="EMBL" id="SIS41408.1"/>
    </source>
</evidence>
<feature type="compositionally biased region" description="Low complexity" evidence="1">
    <location>
        <begin position="151"/>
        <end position="166"/>
    </location>
</feature>
<evidence type="ECO:0000313" key="4">
    <source>
        <dbReference type="Proteomes" id="UP000186292"/>
    </source>
</evidence>
<gene>
    <name evidence="3" type="ORF">SAMN05444817_102208</name>
</gene>
<dbReference type="Pfam" id="PF02577">
    <property type="entry name" value="BFN_dom"/>
    <property type="match status" value="1"/>
</dbReference>
<feature type="domain" description="BFN" evidence="2">
    <location>
        <begin position="3"/>
        <end position="131"/>
    </location>
</feature>
<feature type="compositionally biased region" description="Acidic residues" evidence="1">
    <location>
        <begin position="195"/>
        <end position="204"/>
    </location>
</feature>
<dbReference type="RefSeq" id="WP_076598532.1">
    <property type="nucleotide sequence ID" value="NZ_CP046976.1"/>
</dbReference>
<feature type="region of interest" description="Disordered" evidence="1">
    <location>
        <begin position="151"/>
        <end position="204"/>
    </location>
</feature>
<organism evidence="3 4">
    <name type="scientific">Corynebacterium appendicis CIP 107643</name>
    <dbReference type="NCBI Taxonomy" id="1161099"/>
    <lineage>
        <taxon>Bacteria</taxon>
        <taxon>Bacillati</taxon>
        <taxon>Actinomycetota</taxon>
        <taxon>Actinomycetes</taxon>
        <taxon>Mycobacteriales</taxon>
        <taxon>Corynebacteriaceae</taxon>
        <taxon>Corynebacterium</taxon>
    </lineage>
</organism>
<dbReference type="EMBL" id="FTOF01000002">
    <property type="protein sequence ID" value="SIS41408.1"/>
    <property type="molecule type" value="Genomic_DNA"/>
</dbReference>
<protein>
    <recommendedName>
        <fullName evidence="2">BFN domain-containing protein</fullName>
    </recommendedName>
</protein>